<evidence type="ECO:0000256" key="13">
    <source>
        <dbReference type="SAM" id="SignalP"/>
    </source>
</evidence>
<dbReference type="PROSITE" id="PS00138">
    <property type="entry name" value="SUBTILASE_SER"/>
    <property type="match status" value="1"/>
</dbReference>
<evidence type="ECO:0000256" key="4">
    <source>
        <dbReference type="ARBA" id="ARBA00022525"/>
    </source>
</evidence>
<dbReference type="PROSITE" id="PS00137">
    <property type="entry name" value="SUBTILASE_HIS"/>
    <property type="match status" value="1"/>
</dbReference>
<evidence type="ECO:0000256" key="7">
    <source>
        <dbReference type="ARBA" id="ARBA00022801"/>
    </source>
</evidence>
<evidence type="ECO:0000256" key="5">
    <source>
        <dbReference type="ARBA" id="ARBA00022670"/>
    </source>
</evidence>
<feature type="domain" description="Peptidase S8/S53" evidence="14">
    <location>
        <begin position="134"/>
        <end position="376"/>
    </location>
</feature>
<evidence type="ECO:0000256" key="2">
    <source>
        <dbReference type="ARBA" id="ARBA00004613"/>
    </source>
</evidence>
<sequence length="397" mass="43489">MKKVILCFSLILLFSYSISANRSFAEQKFDTYLVTFKNEVDSKIILNHGGTIEKTYKYTPTIVSKIPVDSIDSLRGNPNISTIEKDVSVEVIPDIKKEYLQKHSSSMYTGAPVLSDWNMERVKVFPVHNQGYKGSNIKIGIIDSGIDITHEDLKVTDGINIIDPNSNYNDDYGHGTRVAGVISALDNNKGVLGMAPLSEIYAIKVLDARGKGSISNVISGIEWAIDNKLDIVNLSLQTIINNNALEEVVKKAYEQGIILVAAAGNKGHNGVQETITYPAAYKEVISVGAIDENNEKVIFSSVGSRLDLVAPGNNVYTTIPRSFYYVYSGTSIASPHVAGIAALLKESNPNLTNIEISQILKDTATDLKDNFYYGNGLVNAEKALLEIQKMKKMKKNG</sequence>
<dbReference type="InterPro" id="IPR034202">
    <property type="entry name" value="Subtilisin_Carlsberg-like"/>
</dbReference>
<reference evidence="15 16" key="1">
    <citation type="submission" date="2017-09" db="EMBL/GenBank/DDBJ databases">
        <title>Large-scale bioinformatics analysis of Bacillus genomes uncovers conserved roles of natural products in bacterial physiology.</title>
        <authorList>
            <consortium name="Agbiome Team Llc"/>
            <person name="Bleich R.M."/>
            <person name="Grubbs K.J."/>
            <person name="Santa Maria K.C."/>
            <person name="Allen S.E."/>
            <person name="Farag S."/>
            <person name="Shank E.A."/>
            <person name="Bowers A."/>
        </authorList>
    </citation>
    <scope>NUCLEOTIDE SEQUENCE [LARGE SCALE GENOMIC DNA]</scope>
    <source>
        <strain evidence="15 16">AFS010695</strain>
    </source>
</reference>
<proteinExistence type="inferred from homology"/>
<dbReference type="InterPro" id="IPR036852">
    <property type="entry name" value="Peptidase_S8/S53_dom_sf"/>
</dbReference>
<dbReference type="Gene3D" id="3.30.70.80">
    <property type="entry name" value="Peptidase S8 propeptide/proteinase inhibitor I9"/>
    <property type="match status" value="1"/>
</dbReference>
<keyword evidence="4" id="KW-0964">Secreted</keyword>
<dbReference type="Gene3D" id="3.40.50.200">
    <property type="entry name" value="Peptidase S8/S53 domain"/>
    <property type="match status" value="1"/>
</dbReference>
<dbReference type="PANTHER" id="PTHR43806:SF11">
    <property type="entry name" value="CEREVISIN-RELATED"/>
    <property type="match status" value="1"/>
</dbReference>
<evidence type="ECO:0000259" key="14">
    <source>
        <dbReference type="Pfam" id="PF00082"/>
    </source>
</evidence>
<keyword evidence="5 11" id="KW-0645">Protease</keyword>
<dbReference type="OrthoDB" id="9798386at2"/>
<feature type="signal peptide" evidence="13">
    <location>
        <begin position="1"/>
        <end position="20"/>
    </location>
</feature>
<dbReference type="EMBL" id="NTWE01000065">
    <property type="protein sequence ID" value="PEV95866.1"/>
    <property type="molecule type" value="Genomic_DNA"/>
</dbReference>
<evidence type="ECO:0000313" key="16">
    <source>
        <dbReference type="Proteomes" id="UP000220635"/>
    </source>
</evidence>
<dbReference type="InterPro" id="IPR037045">
    <property type="entry name" value="S8pro/Inhibitor_I9_sf"/>
</dbReference>
<feature type="active site" description="Charge relay system" evidence="10 11">
    <location>
        <position position="174"/>
    </location>
</feature>
<dbReference type="GO" id="GO:0006508">
    <property type="term" value="P:proteolysis"/>
    <property type="evidence" value="ECO:0007669"/>
    <property type="project" value="UniProtKB-KW"/>
</dbReference>
<evidence type="ECO:0000256" key="12">
    <source>
        <dbReference type="RuleBase" id="RU003355"/>
    </source>
</evidence>
<dbReference type="Pfam" id="PF00082">
    <property type="entry name" value="Peptidase_S8"/>
    <property type="match status" value="1"/>
</dbReference>
<dbReference type="InterPro" id="IPR022398">
    <property type="entry name" value="Peptidase_S8_His-AS"/>
</dbReference>
<dbReference type="InterPro" id="IPR023827">
    <property type="entry name" value="Peptidase_S8_Asp-AS"/>
</dbReference>
<dbReference type="GO" id="GO:0005576">
    <property type="term" value="C:extracellular region"/>
    <property type="evidence" value="ECO:0007669"/>
    <property type="project" value="UniProtKB-SubCell"/>
</dbReference>
<keyword evidence="8 11" id="KW-0720">Serine protease</keyword>
<dbReference type="Proteomes" id="UP000220635">
    <property type="component" value="Unassembled WGS sequence"/>
</dbReference>
<dbReference type="GO" id="GO:0046872">
    <property type="term" value="F:metal ion binding"/>
    <property type="evidence" value="ECO:0007669"/>
    <property type="project" value="UniProtKB-KW"/>
</dbReference>
<dbReference type="InterPro" id="IPR000209">
    <property type="entry name" value="Peptidase_S8/S53_dom"/>
</dbReference>
<comment type="similarity">
    <text evidence="3 11 12">Belongs to the peptidase S8 family.</text>
</comment>
<evidence type="ECO:0000313" key="15">
    <source>
        <dbReference type="EMBL" id="PEV95866.1"/>
    </source>
</evidence>
<dbReference type="SUPFAM" id="SSF54897">
    <property type="entry name" value="Protease propeptides/inhibitors"/>
    <property type="match status" value="1"/>
</dbReference>
<protein>
    <recommendedName>
        <fullName evidence="14">Peptidase S8/S53 domain-containing protein</fullName>
    </recommendedName>
</protein>
<dbReference type="PROSITE" id="PS51892">
    <property type="entry name" value="SUBTILASE"/>
    <property type="match status" value="1"/>
</dbReference>
<dbReference type="InterPro" id="IPR023828">
    <property type="entry name" value="Peptidase_S8_Ser-AS"/>
</dbReference>
<comment type="cofactor">
    <cofactor evidence="1">
        <name>Ca(2+)</name>
        <dbReference type="ChEBI" id="CHEBI:29108"/>
    </cofactor>
</comment>
<organism evidence="15 16">
    <name type="scientific">Bacillus cereus</name>
    <dbReference type="NCBI Taxonomy" id="1396"/>
    <lineage>
        <taxon>Bacteria</taxon>
        <taxon>Bacillati</taxon>
        <taxon>Bacillota</taxon>
        <taxon>Bacilli</taxon>
        <taxon>Bacillales</taxon>
        <taxon>Bacillaceae</taxon>
        <taxon>Bacillus</taxon>
        <taxon>Bacillus cereus group</taxon>
    </lineage>
</organism>
<dbReference type="GO" id="GO:0004252">
    <property type="term" value="F:serine-type endopeptidase activity"/>
    <property type="evidence" value="ECO:0007669"/>
    <property type="project" value="UniProtKB-UniRule"/>
</dbReference>
<evidence type="ECO:0000256" key="11">
    <source>
        <dbReference type="PROSITE-ProRule" id="PRU01240"/>
    </source>
</evidence>
<feature type="active site" description="Charge relay system" evidence="10 11">
    <location>
        <position position="331"/>
    </location>
</feature>
<dbReference type="SUPFAM" id="SSF52743">
    <property type="entry name" value="Subtilisin-like"/>
    <property type="match status" value="1"/>
</dbReference>
<accession>A0A2A8PPF8</accession>
<dbReference type="PANTHER" id="PTHR43806">
    <property type="entry name" value="PEPTIDASE S8"/>
    <property type="match status" value="1"/>
</dbReference>
<dbReference type="InterPro" id="IPR050131">
    <property type="entry name" value="Peptidase_S8_subtilisin-like"/>
</dbReference>
<feature type="active site" description="Charge relay system" evidence="10 11">
    <location>
        <position position="143"/>
    </location>
</feature>
<evidence type="ECO:0000256" key="10">
    <source>
        <dbReference type="PIRSR" id="PIRSR615500-1"/>
    </source>
</evidence>
<dbReference type="RefSeq" id="WP_097807710.1">
    <property type="nucleotide sequence ID" value="NZ_NTWE01000065.1"/>
</dbReference>
<comment type="caution">
    <text evidence="15">The sequence shown here is derived from an EMBL/GenBank/DDBJ whole genome shotgun (WGS) entry which is preliminary data.</text>
</comment>
<keyword evidence="9" id="KW-0106">Calcium</keyword>
<gene>
    <name evidence="15" type="ORF">CN425_25650</name>
</gene>
<dbReference type="InterPro" id="IPR015500">
    <property type="entry name" value="Peptidase_S8_subtilisin-rel"/>
</dbReference>
<evidence type="ECO:0000256" key="9">
    <source>
        <dbReference type="ARBA" id="ARBA00022837"/>
    </source>
</evidence>
<feature type="chain" id="PRO_5038449794" description="Peptidase S8/S53 domain-containing protein" evidence="13">
    <location>
        <begin position="21"/>
        <end position="397"/>
    </location>
</feature>
<comment type="subcellular location">
    <subcellularLocation>
        <location evidence="2">Secreted</location>
    </subcellularLocation>
</comment>
<name>A0A2A8PPF8_BACCE</name>
<evidence type="ECO:0000256" key="6">
    <source>
        <dbReference type="ARBA" id="ARBA00022723"/>
    </source>
</evidence>
<keyword evidence="7 11" id="KW-0378">Hydrolase</keyword>
<keyword evidence="6" id="KW-0479">Metal-binding</keyword>
<keyword evidence="13" id="KW-0732">Signal</keyword>
<dbReference type="PRINTS" id="PR00723">
    <property type="entry name" value="SUBTILISIN"/>
</dbReference>
<dbReference type="AlphaFoldDB" id="A0A2A8PPF8"/>
<evidence type="ECO:0000256" key="8">
    <source>
        <dbReference type="ARBA" id="ARBA00022825"/>
    </source>
</evidence>
<dbReference type="PROSITE" id="PS00136">
    <property type="entry name" value="SUBTILASE_ASP"/>
    <property type="match status" value="1"/>
</dbReference>
<evidence type="ECO:0000256" key="3">
    <source>
        <dbReference type="ARBA" id="ARBA00011073"/>
    </source>
</evidence>
<evidence type="ECO:0000256" key="1">
    <source>
        <dbReference type="ARBA" id="ARBA00001913"/>
    </source>
</evidence>
<dbReference type="CDD" id="cd07477">
    <property type="entry name" value="Peptidases_S8_Subtilisin_subset"/>
    <property type="match status" value="1"/>
</dbReference>